<evidence type="ECO:0000256" key="4">
    <source>
        <dbReference type="ARBA" id="ARBA00023136"/>
    </source>
</evidence>
<comment type="subcellular location">
    <subcellularLocation>
        <location evidence="5">Cell membrane</location>
        <topology evidence="5">Multi-pass membrane protein</topology>
    </subcellularLocation>
    <subcellularLocation>
        <location evidence="1">Membrane</location>
        <topology evidence="1">Multi-pass membrane protein</topology>
    </subcellularLocation>
</comment>
<dbReference type="EMBL" id="PGFH01000001">
    <property type="protein sequence ID" value="PJJ81184.1"/>
    <property type="molecule type" value="Genomic_DNA"/>
</dbReference>
<feature type="transmembrane region" description="Helical" evidence="5">
    <location>
        <begin position="202"/>
        <end position="224"/>
    </location>
</feature>
<dbReference type="PANTHER" id="PTHR43759:SF1">
    <property type="entry name" value="GLUCOSE IMPORT SYSTEM PERMEASE PROTEIN GLCT"/>
    <property type="match status" value="1"/>
</dbReference>
<dbReference type="GO" id="GO:0055085">
    <property type="term" value="P:transmembrane transport"/>
    <property type="evidence" value="ECO:0007669"/>
    <property type="project" value="InterPro"/>
</dbReference>
<evidence type="ECO:0000256" key="3">
    <source>
        <dbReference type="ARBA" id="ARBA00022989"/>
    </source>
</evidence>
<sequence length="289" mass="29993">MTAALTRPVRPRRRHLRAALLVLPAVIPVAFVVIGGVGTTLLQSLGLMPLVGSAELSTAAFNDSDELLTSALLSLSIAVVSTAIAAVIGFFTAVLIISGNWGGRIVGALGAAAVTVPHLVGAATVGLLLSDSGVLARLFGVAPDAWPALVAGPTWFAVIAEYAWKESAFIALIIVGTLATRITSYDETAAVLGAHRFARLRLVLFPLAAPSLLVASAIAFAYTLGSYEVAWMLGQTYPEPLSVMALRLFNSASLTARPEAAAIGVITVVLTAVVVAAAMLGLRRMRAWR</sequence>
<dbReference type="Proteomes" id="UP000231742">
    <property type="component" value="Unassembled WGS sequence"/>
</dbReference>
<protein>
    <submittedName>
        <fullName evidence="7">Carbohydrate ABC transporter membrane protein 1 (CUT1 family)</fullName>
    </submittedName>
</protein>
<evidence type="ECO:0000313" key="7">
    <source>
        <dbReference type="EMBL" id="PJJ81184.1"/>
    </source>
</evidence>
<feature type="transmembrane region" description="Helical" evidence="5">
    <location>
        <begin position="20"/>
        <end position="42"/>
    </location>
</feature>
<evidence type="ECO:0000259" key="6">
    <source>
        <dbReference type="PROSITE" id="PS50928"/>
    </source>
</evidence>
<dbReference type="CDD" id="cd06261">
    <property type="entry name" value="TM_PBP2"/>
    <property type="match status" value="1"/>
</dbReference>
<evidence type="ECO:0000313" key="8">
    <source>
        <dbReference type="Proteomes" id="UP000231742"/>
    </source>
</evidence>
<keyword evidence="2 5" id="KW-0812">Transmembrane</keyword>
<gene>
    <name evidence="7" type="ORF">CLV85_0355</name>
</gene>
<keyword evidence="5" id="KW-0813">Transport</keyword>
<keyword evidence="8" id="KW-1185">Reference proteome</keyword>
<dbReference type="Pfam" id="PF00528">
    <property type="entry name" value="BPD_transp_1"/>
    <property type="match status" value="1"/>
</dbReference>
<comment type="similarity">
    <text evidence="5">Belongs to the binding-protein-dependent transport system permease family.</text>
</comment>
<dbReference type="AlphaFoldDB" id="A0A2M9D638"/>
<dbReference type="InterPro" id="IPR000515">
    <property type="entry name" value="MetI-like"/>
</dbReference>
<keyword evidence="3 5" id="KW-1133">Transmembrane helix</keyword>
<proteinExistence type="inferred from homology"/>
<keyword evidence="4 5" id="KW-0472">Membrane</keyword>
<dbReference type="PANTHER" id="PTHR43759">
    <property type="entry name" value="TREHALOSE TRANSPORT SYSTEM PERMEASE PROTEIN SUGA"/>
    <property type="match status" value="1"/>
</dbReference>
<comment type="caution">
    <text evidence="7">The sequence shown here is derived from an EMBL/GenBank/DDBJ whole genome shotgun (WGS) entry which is preliminary data.</text>
</comment>
<accession>A0A2M9D638</accession>
<feature type="transmembrane region" description="Helical" evidence="5">
    <location>
        <begin position="105"/>
        <end position="125"/>
    </location>
</feature>
<dbReference type="RefSeq" id="WP_229820404.1">
    <property type="nucleotide sequence ID" value="NZ_BMZU01000001.1"/>
</dbReference>
<evidence type="ECO:0000256" key="5">
    <source>
        <dbReference type="RuleBase" id="RU363032"/>
    </source>
</evidence>
<reference evidence="7 8" key="1">
    <citation type="submission" date="2017-11" db="EMBL/GenBank/DDBJ databases">
        <title>Genomic Encyclopedia of Archaeal and Bacterial Type Strains, Phase II (KMG-II): From Individual Species to Whole Genera.</title>
        <authorList>
            <person name="Goeker M."/>
        </authorList>
    </citation>
    <scope>NUCLEOTIDE SEQUENCE [LARGE SCALE GENOMIC DNA]</scope>
    <source>
        <strain evidence="7 8">DSM 16400</strain>
    </source>
</reference>
<dbReference type="GO" id="GO:0005886">
    <property type="term" value="C:plasma membrane"/>
    <property type="evidence" value="ECO:0007669"/>
    <property type="project" value="UniProtKB-SubCell"/>
</dbReference>
<dbReference type="PROSITE" id="PS50928">
    <property type="entry name" value="ABC_TM1"/>
    <property type="match status" value="1"/>
</dbReference>
<feature type="transmembrane region" description="Helical" evidence="5">
    <location>
        <begin position="71"/>
        <end position="98"/>
    </location>
</feature>
<evidence type="ECO:0000256" key="2">
    <source>
        <dbReference type="ARBA" id="ARBA00022692"/>
    </source>
</evidence>
<name>A0A2M9D638_9MICO</name>
<dbReference type="InterPro" id="IPR035906">
    <property type="entry name" value="MetI-like_sf"/>
</dbReference>
<feature type="transmembrane region" description="Helical" evidence="5">
    <location>
        <begin position="260"/>
        <end position="282"/>
    </location>
</feature>
<dbReference type="InterPro" id="IPR052730">
    <property type="entry name" value="Sugar_ABC_transporter"/>
</dbReference>
<feature type="domain" description="ABC transmembrane type-1" evidence="6">
    <location>
        <begin position="71"/>
        <end position="278"/>
    </location>
</feature>
<organism evidence="7 8">
    <name type="scientific">Salinibacterium amurskyense</name>
    <dbReference type="NCBI Taxonomy" id="205941"/>
    <lineage>
        <taxon>Bacteria</taxon>
        <taxon>Bacillati</taxon>
        <taxon>Actinomycetota</taxon>
        <taxon>Actinomycetes</taxon>
        <taxon>Micrococcales</taxon>
        <taxon>Microbacteriaceae</taxon>
        <taxon>Salinibacterium</taxon>
    </lineage>
</organism>
<dbReference type="SUPFAM" id="SSF161098">
    <property type="entry name" value="MetI-like"/>
    <property type="match status" value="1"/>
</dbReference>
<dbReference type="Gene3D" id="1.10.3720.10">
    <property type="entry name" value="MetI-like"/>
    <property type="match status" value="1"/>
</dbReference>
<feature type="transmembrane region" description="Helical" evidence="5">
    <location>
        <begin position="145"/>
        <end position="164"/>
    </location>
</feature>
<evidence type="ECO:0000256" key="1">
    <source>
        <dbReference type="ARBA" id="ARBA00004141"/>
    </source>
</evidence>